<protein>
    <submittedName>
        <fullName evidence="1">Uncharacterized protein</fullName>
    </submittedName>
</protein>
<accession>A0A5C3KJR3</accession>
<proteinExistence type="predicted"/>
<feature type="non-terminal residue" evidence="1">
    <location>
        <position position="79"/>
    </location>
</feature>
<sequence>LQSSPANFFVPTLDIDLVWHTHQLCAEKYQQDCLRYVRRFVDHDDKVDGFKLSNGFDLTSRAWQNRFKIQYTYCGCPLP</sequence>
<name>A0A5C3KJR3_COPMA</name>
<dbReference type="EMBL" id="ML210296">
    <property type="protein sequence ID" value="TFK20551.1"/>
    <property type="molecule type" value="Genomic_DNA"/>
</dbReference>
<dbReference type="OrthoDB" id="2684236at2759"/>
<evidence type="ECO:0000313" key="1">
    <source>
        <dbReference type="EMBL" id="TFK20551.1"/>
    </source>
</evidence>
<evidence type="ECO:0000313" key="2">
    <source>
        <dbReference type="Proteomes" id="UP000307440"/>
    </source>
</evidence>
<dbReference type="AlphaFoldDB" id="A0A5C3KJR3"/>
<reference evidence="1 2" key="1">
    <citation type="journal article" date="2019" name="Nat. Ecol. Evol.">
        <title>Megaphylogeny resolves global patterns of mushroom evolution.</title>
        <authorList>
            <person name="Varga T."/>
            <person name="Krizsan K."/>
            <person name="Foldi C."/>
            <person name="Dima B."/>
            <person name="Sanchez-Garcia M."/>
            <person name="Sanchez-Ramirez S."/>
            <person name="Szollosi G.J."/>
            <person name="Szarkandi J.G."/>
            <person name="Papp V."/>
            <person name="Albert L."/>
            <person name="Andreopoulos W."/>
            <person name="Angelini C."/>
            <person name="Antonin V."/>
            <person name="Barry K.W."/>
            <person name="Bougher N.L."/>
            <person name="Buchanan P."/>
            <person name="Buyck B."/>
            <person name="Bense V."/>
            <person name="Catcheside P."/>
            <person name="Chovatia M."/>
            <person name="Cooper J."/>
            <person name="Damon W."/>
            <person name="Desjardin D."/>
            <person name="Finy P."/>
            <person name="Geml J."/>
            <person name="Haridas S."/>
            <person name="Hughes K."/>
            <person name="Justo A."/>
            <person name="Karasinski D."/>
            <person name="Kautmanova I."/>
            <person name="Kiss B."/>
            <person name="Kocsube S."/>
            <person name="Kotiranta H."/>
            <person name="LaButti K.M."/>
            <person name="Lechner B.E."/>
            <person name="Liimatainen K."/>
            <person name="Lipzen A."/>
            <person name="Lukacs Z."/>
            <person name="Mihaltcheva S."/>
            <person name="Morgado L.N."/>
            <person name="Niskanen T."/>
            <person name="Noordeloos M.E."/>
            <person name="Ohm R.A."/>
            <person name="Ortiz-Santana B."/>
            <person name="Ovrebo C."/>
            <person name="Racz N."/>
            <person name="Riley R."/>
            <person name="Savchenko A."/>
            <person name="Shiryaev A."/>
            <person name="Soop K."/>
            <person name="Spirin V."/>
            <person name="Szebenyi C."/>
            <person name="Tomsovsky M."/>
            <person name="Tulloss R.E."/>
            <person name="Uehling J."/>
            <person name="Grigoriev I.V."/>
            <person name="Vagvolgyi C."/>
            <person name="Papp T."/>
            <person name="Martin F.M."/>
            <person name="Miettinen O."/>
            <person name="Hibbett D.S."/>
            <person name="Nagy L.G."/>
        </authorList>
    </citation>
    <scope>NUCLEOTIDE SEQUENCE [LARGE SCALE GENOMIC DNA]</scope>
    <source>
        <strain evidence="1 2">CBS 121175</strain>
    </source>
</reference>
<dbReference type="Pfam" id="PF07173">
    <property type="entry name" value="GRDP-like"/>
    <property type="match status" value="1"/>
</dbReference>
<feature type="non-terminal residue" evidence="1">
    <location>
        <position position="1"/>
    </location>
</feature>
<dbReference type="InterPro" id="IPR009836">
    <property type="entry name" value="GRDP-like"/>
</dbReference>
<dbReference type="PANTHER" id="PTHR34365">
    <property type="entry name" value="ENOLASE (DUF1399)"/>
    <property type="match status" value="1"/>
</dbReference>
<dbReference type="STRING" id="230819.A0A5C3KJR3"/>
<dbReference type="Proteomes" id="UP000307440">
    <property type="component" value="Unassembled WGS sequence"/>
</dbReference>
<organism evidence="1 2">
    <name type="scientific">Coprinopsis marcescibilis</name>
    <name type="common">Agaric fungus</name>
    <name type="synonym">Psathyrella marcescibilis</name>
    <dbReference type="NCBI Taxonomy" id="230819"/>
    <lineage>
        <taxon>Eukaryota</taxon>
        <taxon>Fungi</taxon>
        <taxon>Dikarya</taxon>
        <taxon>Basidiomycota</taxon>
        <taxon>Agaricomycotina</taxon>
        <taxon>Agaricomycetes</taxon>
        <taxon>Agaricomycetidae</taxon>
        <taxon>Agaricales</taxon>
        <taxon>Agaricineae</taxon>
        <taxon>Psathyrellaceae</taxon>
        <taxon>Coprinopsis</taxon>
    </lineage>
</organism>
<dbReference type="PANTHER" id="PTHR34365:SF7">
    <property type="entry name" value="GLYCINE-RICH DOMAIN-CONTAINING PROTEIN 1"/>
    <property type="match status" value="1"/>
</dbReference>
<gene>
    <name evidence="1" type="ORF">FA15DRAFT_559230</name>
</gene>
<keyword evidence="2" id="KW-1185">Reference proteome</keyword>